<feature type="binding site" evidence="10">
    <location>
        <position position="154"/>
    </location>
    <ligand>
        <name>K(+)</name>
        <dbReference type="ChEBI" id="CHEBI:29103"/>
    </ligand>
</feature>
<dbReference type="GO" id="GO:0046872">
    <property type="term" value="F:metal ion binding"/>
    <property type="evidence" value="ECO:0007669"/>
    <property type="project" value="UniProtKB-KW"/>
</dbReference>
<evidence type="ECO:0000256" key="6">
    <source>
        <dbReference type="ARBA" id="ARBA00022857"/>
    </source>
</evidence>
<evidence type="ECO:0000256" key="1">
    <source>
        <dbReference type="ARBA" id="ARBA00000013"/>
    </source>
</evidence>
<dbReference type="SUPFAM" id="SSF64153">
    <property type="entry name" value="YjeF N-terminal domain-like"/>
    <property type="match status" value="1"/>
</dbReference>
<feature type="binding site" evidence="10">
    <location>
        <position position="200"/>
    </location>
    <ligand>
        <name>K(+)</name>
        <dbReference type="ChEBI" id="CHEBI:29103"/>
    </ligand>
</feature>
<dbReference type="InterPro" id="IPR036652">
    <property type="entry name" value="YjeF_N_dom_sf"/>
</dbReference>
<keyword evidence="5 10" id="KW-0547">Nucleotide-binding</keyword>
<dbReference type="GO" id="GO:0052856">
    <property type="term" value="F:NAD(P)HX epimerase activity"/>
    <property type="evidence" value="ECO:0007669"/>
    <property type="project" value="UniProtKB-UniRule"/>
</dbReference>
<keyword evidence="9 10" id="KW-0413">Isomerase</keyword>
<dbReference type="NCBIfam" id="TIGR00197">
    <property type="entry name" value="yjeF_nterm"/>
    <property type="match status" value="1"/>
</dbReference>
<dbReference type="AlphaFoldDB" id="A0A066WEC4"/>
<evidence type="ECO:0000256" key="7">
    <source>
        <dbReference type="ARBA" id="ARBA00022958"/>
    </source>
</evidence>
<comment type="similarity">
    <text evidence="10">Belongs to the NnrE/AIBP family.</text>
</comment>
<proteinExistence type="inferred from homology"/>
<dbReference type="PANTHER" id="PTHR13232:SF10">
    <property type="entry name" value="NAD(P)H-HYDRATE EPIMERASE"/>
    <property type="match status" value="1"/>
</dbReference>
<comment type="catalytic activity">
    <reaction evidence="2 10">
        <text>(6R)-NADPHX = (6S)-NADPHX</text>
        <dbReference type="Rhea" id="RHEA:32227"/>
        <dbReference type="ChEBI" id="CHEBI:64076"/>
        <dbReference type="ChEBI" id="CHEBI:64077"/>
        <dbReference type="EC" id="5.1.99.6"/>
    </reaction>
</comment>
<comment type="caution">
    <text evidence="13">The sequence shown here is derived from an EMBL/GenBank/DDBJ whole genome shotgun (WGS) entry which is preliminary data.</text>
</comment>
<keyword evidence="14" id="KW-1185">Reference proteome</keyword>
<dbReference type="HOGENOM" id="CLU_024853_3_1_1"/>
<dbReference type="STRING" id="1037660.A0A066WEC4"/>
<evidence type="ECO:0000256" key="9">
    <source>
        <dbReference type="ARBA" id="ARBA00023235"/>
    </source>
</evidence>
<comment type="catalytic activity">
    <reaction evidence="1 10">
        <text>(6R)-NADHX = (6S)-NADHX</text>
        <dbReference type="Rhea" id="RHEA:32215"/>
        <dbReference type="ChEBI" id="CHEBI:64074"/>
        <dbReference type="ChEBI" id="CHEBI:64075"/>
        <dbReference type="EC" id="5.1.99.6"/>
    </reaction>
</comment>
<evidence type="ECO:0000313" key="13">
    <source>
        <dbReference type="EMBL" id="KDN52297.1"/>
    </source>
</evidence>
<evidence type="ECO:0000256" key="8">
    <source>
        <dbReference type="ARBA" id="ARBA00023027"/>
    </source>
</evidence>
<organism evidence="13 14">
    <name type="scientific">Tilletiaria anomala (strain ATCC 24038 / CBS 436.72 / UBC 951)</name>
    <dbReference type="NCBI Taxonomy" id="1037660"/>
    <lineage>
        <taxon>Eukaryota</taxon>
        <taxon>Fungi</taxon>
        <taxon>Dikarya</taxon>
        <taxon>Basidiomycota</taxon>
        <taxon>Ustilaginomycotina</taxon>
        <taxon>Exobasidiomycetes</taxon>
        <taxon>Georgefischeriales</taxon>
        <taxon>Tilletiariaceae</taxon>
        <taxon>Tilletiaria</taxon>
    </lineage>
</organism>
<feature type="region of interest" description="Disordered" evidence="11">
    <location>
        <begin position="1"/>
        <end position="29"/>
    </location>
</feature>
<dbReference type="PANTHER" id="PTHR13232">
    <property type="entry name" value="NAD(P)H-HYDRATE EPIMERASE"/>
    <property type="match status" value="1"/>
</dbReference>
<evidence type="ECO:0000256" key="2">
    <source>
        <dbReference type="ARBA" id="ARBA00000909"/>
    </source>
</evidence>
<feature type="compositionally biased region" description="Low complexity" evidence="11">
    <location>
        <begin position="9"/>
        <end position="29"/>
    </location>
</feature>
<dbReference type="OrthoDB" id="10064708at2759"/>
<dbReference type="HAMAP" id="MF_01966">
    <property type="entry name" value="NADHX_epimerase"/>
    <property type="match status" value="1"/>
</dbReference>
<dbReference type="InParanoid" id="A0A066WEC4"/>
<keyword evidence="4 10" id="KW-0479">Metal-binding</keyword>
<keyword evidence="10" id="KW-0496">Mitochondrion</keyword>
<dbReference type="EC" id="5.1.99.6" evidence="3 10"/>
<keyword evidence="7 10" id="KW-0630">Potassium</keyword>
<dbReference type="PROSITE" id="PS51385">
    <property type="entry name" value="YJEF_N"/>
    <property type="match status" value="1"/>
</dbReference>
<keyword evidence="8 10" id="KW-0520">NAD</keyword>
<evidence type="ECO:0000256" key="10">
    <source>
        <dbReference type="HAMAP-Rule" id="MF_03159"/>
    </source>
</evidence>
<evidence type="ECO:0000256" key="4">
    <source>
        <dbReference type="ARBA" id="ARBA00022723"/>
    </source>
</evidence>
<comment type="cofactor">
    <cofactor evidence="10">
        <name>K(+)</name>
        <dbReference type="ChEBI" id="CHEBI:29103"/>
    </cofactor>
    <text evidence="10">Binds 1 potassium ion per subunit.</text>
</comment>
<dbReference type="Pfam" id="PF03853">
    <property type="entry name" value="YjeF_N"/>
    <property type="match status" value="1"/>
</dbReference>
<dbReference type="InterPro" id="IPR004443">
    <property type="entry name" value="YjeF_N_dom"/>
</dbReference>
<comment type="subcellular location">
    <subcellularLocation>
        <location evidence="10">Cytoplasm</location>
    </subcellularLocation>
    <subcellularLocation>
        <location evidence="10">Mitochondrion</location>
    </subcellularLocation>
</comment>
<keyword evidence="10" id="KW-0963">Cytoplasm</keyword>
<dbReference type="EMBL" id="JMSN01000011">
    <property type="protein sequence ID" value="KDN52297.1"/>
    <property type="molecule type" value="Genomic_DNA"/>
</dbReference>
<dbReference type="Proteomes" id="UP000027361">
    <property type="component" value="Unassembled WGS sequence"/>
</dbReference>
<comment type="function">
    <text evidence="10">Catalyzes the epimerization of the S- and R-forms of NAD(P)HX, a damaged form of NAD(P)H that is a result of enzymatic or heat-dependent hydration. This is a prerequisite for the S-specific NAD(P)H-hydrate dehydratase to allow the repair of both epimers of NAD(P)HX.</text>
</comment>
<dbReference type="FunCoup" id="A0A066WEC4">
    <property type="interactions" value="33"/>
</dbReference>
<dbReference type="Gene3D" id="3.40.50.10260">
    <property type="entry name" value="YjeF N-terminal domain"/>
    <property type="match status" value="1"/>
</dbReference>
<feature type="binding site" evidence="10">
    <location>
        <position position="197"/>
    </location>
    <ligand>
        <name>(6S)-NADPHX</name>
        <dbReference type="ChEBI" id="CHEBI:64076"/>
    </ligand>
</feature>
<reference evidence="13 14" key="1">
    <citation type="submission" date="2014-05" db="EMBL/GenBank/DDBJ databases">
        <title>Draft genome sequence of a rare smut relative, Tilletiaria anomala UBC 951.</title>
        <authorList>
            <consortium name="DOE Joint Genome Institute"/>
            <person name="Toome M."/>
            <person name="Kuo A."/>
            <person name="Henrissat B."/>
            <person name="Lipzen A."/>
            <person name="Tritt A."/>
            <person name="Yoshinaga Y."/>
            <person name="Zane M."/>
            <person name="Barry K."/>
            <person name="Grigoriev I.V."/>
            <person name="Spatafora J.W."/>
            <person name="Aimea M.C."/>
        </authorList>
    </citation>
    <scope>NUCLEOTIDE SEQUENCE [LARGE SCALE GENOMIC DNA]</scope>
    <source>
        <strain evidence="13 14">UBC 951</strain>
    </source>
</reference>
<dbReference type="GO" id="GO:0005739">
    <property type="term" value="C:mitochondrion"/>
    <property type="evidence" value="ECO:0007669"/>
    <property type="project" value="UniProtKB-SubCell"/>
</dbReference>
<dbReference type="InterPro" id="IPR032976">
    <property type="entry name" value="YJEFN_prot_NAXE-like"/>
</dbReference>
<comment type="caution">
    <text evidence="10">Lacks conserved residue(s) required for the propagation of feature annotation.</text>
</comment>
<dbReference type="OMA" id="RHLFHYG"/>
<evidence type="ECO:0000256" key="3">
    <source>
        <dbReference type="ARBA" id="ARBA00012228"/>
    </source>
</evidence>
<evidence type="ECO:0000313" key="14">
    <source>
        <dbReference type="Proteomes" id="UP000027361"/>
    </source>
</evidence>
<evidence type="ECO:0000259" key="12">
    <source>
        <dbReference type="PROSITE" id="PS51385"/>
    </source>
</evidence>
<dbReference type="GeneID" id="25261665"/>
<feature type="binding site" evidence="10">
    <location>
        <begin position="90"/>
        <end position="94"/>
    </location>
    <ligand>
        <name>(6S)-NADPHX</name>
        <dbReference type="ChEBI" id="CHEBI:64076"/>
    </ligand>
</feature>
<name>A0A066WEC4_TILAU</name>
<keyword evidence="6" id="KW-0521">NADP</keyword>
<protein>
    <recommendedName>
        <fullName evidence="3 10">NAD(P)H-hydrate epimerase</fullName>
        <ecNumber evidence="3 10">5.1.99.6</ecNumber>
    </recommendedName>
    <alternativeName>
        <fullName evidence="10">NAD(P)HX epimerase</fullName>
    </alternativeName>
</protein>
<evidence type="ECO:0000256" key="11">
    <source>
        <dbReference type="SAM" id="MobiDB-lite"/>
    </source>
</evidence>
<feature type="binding site" evidence="10">
    <location>
        <begin position="158"/>
        <end position="164"/>
    </location>
    <ligand>
        <name>(6S)-NADPHX</name>
        <dbReference type="ChEBI" id="CHEBI:64076"/>
    </ligand>
</feature>
<accession>A0A066WEC4</accession>
<dbReference type="GO" id="GO:0000166">
    <property type="term" value="F:nucleotide binding"/>
    <property type="evidence" value="ECO:0007669"/>
    <property type="project" value="UniProtKB-KW"/>
</dbReference>
<gene>
    <name evidence="13" type="ORF">K437DRAFT_15328</name>
</gene>
<evidence type="ECO:0000256" key="5">
    <source>
        <dbReference type="ARBA" id="ARBA00022741"/>
    </source>
</evidence>
<feature type="binding site" evidence="10">
    <location>
        <position position="91"/>
    </location>
    <ligand>
        <name>K(+)</name>
        <dbReference type="ChEBI" id="CHEBI:29103"/>
    </ligand>
</feature>
<feature type="domain" description="YjeF N-terminal" evidence="12">
    <location>
        <begin position="39"/>
        <end position="254"/>
    </location>
</feature>
<sequence>MGSVAEGSLQPSEQAQELPPSSPSSASPPRIRFIDAAEAASIDEKLMSAEGGFSIDQLMELAGLACAQTVYACYPPDQFPSVLVAAGPGNQGGDGLVAARHLHHFGYDVKVCYPKQGKTDLFARLKRQLQNLKITIVGADDFEDAYEQTDVMLDCIFGFSFKGEVRQPFKDIIGLWKNDSLVEFEFRRHQPPIVSVDIPSAWDVEKGNVNGSFTPQVLLSLSAPKLGSAAFGGRHFLGGRFIPDELEREMDLLLPDFEADSQIVEITGAHPLDRKAVEELRASKE</sequence>
<dbReference type="RefSeq" id="XP_013245132.1">
    <property type="nucleotide sequence ID" value="XM_013389678.1"/>
</dbReference>